<evidence type="ECO:0000313" key="3">
    <source>
        <dbReference type="EMBL" id="MEU9578362.1"/>
    </source>
</evidence>
<protein>
    <submittedName>
        <fullName evidence="3">Carbon-nitrogen hydrolase family protein</fullName>
    </submittedName>
</protein>
<evidence type="ECO:0000313" key="4">
    <source>
        <dbReference type="Proteomes" id="UP001551584"/>
    </source>
</evidence>
<evidence type="ECO:0000256" key="1">
    <source>
        <dbReference type="ARBA" id="ARBA00010613"/>
    </source>
</evidence>
<dbReference type="Gene3D" id="3.60.110.10">
    <property type="entry name" value="Carbon-nitrogen hydrolase"/>
    <property type="match status" value="1"/>
</dbReference>
<gene>
    <name evidence="3" type="ORF">AB0D95_14050</name>
</gene>
<keyword evidence="4" id="KW-1185">Reference proteome</keyword>
<comment type="caution">
    <text evidence="3">The sequence shown here is derived from an EMBL/GenBank/DDBJ whole genome shotgun (WGS) entry which is preliminary data.</text>
</comment>
<dbReference type="InterPro" id="IPR036526">
    <property type="entry name" value="C-N_Hydrolase_sf"/>
</dbReference>
<dbReference type="Proteomes" id="UP001551584">
    <property type="component" value="Unassembled WGS sequence"/>
</dbReference>
<comment type="similarity">
    <text evidence="1">Belongs to the carbon-nitrogen hydrolase superfamily. NIT1/NIT2 family.</text>
</comment>
<dbReference type="RefSeq" id="WP_359272355.1">
    <property type="nucleotide sequence ID" value="NZ_JBEZNA010000027.1"/>
</dbReference>
<dbReference type="InterPro" id="IPR003010">
    <property type="entry name" value="C-N_Hydrolase"/>
</dbReference>
<accession>A0ABV3EQ67</accession>
<keyword evidence="3" id="KW-0378">Hydrolase</keyword>
<dbReference type="Pfam" id="PF00795">
    <property type="entry name" value="CN_hydrolase"/>
    <property type="match status" value="1"/>
</dbReference>
<dbReference type="SUPFAM" id="SSF56317">
    <property type="entry name" value="Carbon-nitrogen hydrolase"/>
    <property type="match status" value="1"/>
</dbReference>
<dbReference type="GO" id="GO:0016787">
    <property type="term" value="F:hydrolase activity"/>
    <property type="evidence" value="ECO:0007669"/>
    <property type="project" value="UniProtKB-KW"/>
</dbReference>
<name>A0ABV3EQ67_9ACTN</name>
<dbReference type="PANTHER" id="PTHR23088">
    <property type="entry name" value="NITRILASE-RELATED"/>
    <property type="match status" value="1"/>
</dbReference>
<reference evidence="3 4" key="1">
    <citation type="submission" date="2024-06" db="EMBL/GenBank/DDBJ databases">
        <title>The Natural Products Discovery Center: Release of the First 8490 Sequenced Strains for Exploring Actinobacteria Biosynthetic Diversity.</title>
        <authorList>
            <person name="Kalkreuter E."/>
            <person name="Kautsar S.A."/>
            <person name="Yang D."/>
            <person name="Bader C.D."/>
            <person name="Teijaro C.N."/>
            <person name="Fluegel L."/>
            <person name="Davis C.M."/>
            <person name="Simpson J.R."/>
            <person name="Lauterbach L."/>
            <person name="Steele A.D."/>
            <person name="Gui C."/>
            <person name="Meng S."/>
            <person name="Li G."/>
            <person name="Viehrig K."/>
            <person name="Ye F."/>
            <person name="Su P."/>
            <person name="Kiefer A.F."/>
            <person name="Nichols A."/>
            <person name="Cepeda A.J."/>
            <person name="Yan W."/>
            <person name="Fan B."/>
            <person name="Jiang Y."/>
            <person name="Adhikari A."/>
            <person name="Zheng C.-J."/>
            <person name="Schuster L."/>
            <person name="Cowan T.M."/>
            <person name="Smanski M.J."/>
            <person name="Chevrette M.G."/>
            <person name="De Carvalho L.P.S."/>
            <person name="Shen B."/>
        </authorList>
    </citation>
    <scope>NUCLEOTIDE SEQUENCE [LARGE SCALE GENOMIC DNA]</scope>
    <source>
        <strain evidence="3 4">NPDC048117</strain>
    </source>
</reference>
<sequence length="292" mass="30366">MTLHAPTDVPTAPLRLAVLQAEATPADVAGNARQAARMVAEAARRGARAAVLPELHLCGYDLPALAGDAACEVRADAAGAVADRRLDALTEAAVRTGTLVLAGAAVRRADGRLVNGLLRFAPSGAVSLGYAKQHLWHADEARLFTAGTGGDGLWEVDGWRLGGAVCYDMSFAAHAGASALCGAHVYVCASAFVAGAERRAAVYMPARALENTVYSVFANAYGGPADRRAGGASALYAPDGSPVAVAGTDRAQVLVGELDPGRITSVRTFLHMLAERREARAGRERERRRTVV</sequence>
<proteinExistence type="inferred from homology"/>
<feature type="domain" description="CN hydrolase" evidence="2">
    <location>
        <begin position="14"/>
        <end position="260"/>
    </location>
</feature>
<dbReference type="PROSITE" id="PS50263">
    <property type="entry name" value="CN_HYDROLASE"/>
    <property type="match status" value="1"/>
</dbReference>
<dbReference type="CDD" id="cd07197">
    <property type="entry name" value="nitrilase"/>
    <property type="match status" value="1"/>
</dbReference>
<dbReference type="PANTHER" id="PTHR23088:SF27">
    <property type="entry name" value="DEAMINATED GLUTATHIONE AMIDASE"/>
    <property type="match status" value="1"/>
</dbReference>
<dbReference type="EMBL" id="JBEZNA010000027">
    <property type="protein sequence ID" value="MEU9578362.1"/>
    <property type="molecule type" value="Genomic_DNA"/>
</dbReference>
<evidence type="ECO:0000259" key="2">
    <source>
        <dbReference type="PROSITE" id="PS50263"/>
    </source>
</evidence>
<organism evidence="3 4">
    <name type="scientific">Streptomyces chilikensis</name>
    <dbReference type="NCBI Taxonomy" id="1194079"/>
    <lineage>
        <taxon>Bacteria</taxon>
        <taxon>Bacillati</taxon>
        <taxon>Actinomycetota</taxon>
        <taxon>Actinomycetes</taxon>
        <taxon>Kitasatosporales</taxon>
        <taxon>Streptomycetaceae</taxon>
        <taxon>Streptomyces</taxon>
    </lineage>
</organism>